<sequence>MRIFTCPLWTLLPVLALASLPGRAQTPSALIQISAQGRLQYVPDSRGNTVPDFSAVGYRSGEATIPTVPVAVTLGPVAGDNRARIQAAIAQVSALPMNASGFRGAVLLTAGTYAVSGPLVVSASGVVLRGQGAGPTGTKLVATLRQQHTLVEFTGAGRASAQGSTGKLITNSYLPIGARTCTVASGHTFAVGDLVVLRRTPNQAWINMLGMNTLHAEDSTCVDWTPSSYTIDFKRKVTAVSGNSITLDAPVVDPIDQTYATGTLLKYTWTGRIENVGIENLRLDSEYSSPTDEQHGWDGVDFTNAQNGWVRDVEVYHFGFAAVRVLTSSAFISVLNSKCFDAIALTMGERKYSFCLEGQRNLVMDCFTRLGRHDFMTGARVAGPNAFVRCTTTQQLNIAGPHGRWATGTLYDNLVGDGPLNLENRRTSGTGHGWAGAQNMLWNCTAATATVQSPPGHVNWSVGTRAIVSGVGIFFTGQGYVESTGTFVAPQSLYDRQLCERLGGAACATVTANKAAVPEEQVIVYPNPHSRNVTVYFPGTTGQLTLTDSMGRIVREQAGFAPGPLNLGKLAAGTYLLRVVTREGKVFTRKIIRQE</sequence>
<reference evidence="3 4" key="1">
    <citation type="journal article" date="2018" name="Arch. Microbiol.">
        <title>Hymenobacter segetis sp. nov., isolated from soil.</title>
        <authorList>
            <person name="Ten L.N."/>
            <person name="Lim S.J."/>
            <person name="Kim B.O."/>
            <person name="Kang I.K."/>
            <person name="Jung H.Y."/>
        </authorList>
    </citation>
    <scope>NUCLEOTIDE SEQUENCE [LARGE SCALE GENOMIC DNA]</scope>
    <source>
        <strain evidence="3 4">S7-3-11</strain>
    </source>
</reference>
<name>A0ABU9LYJ8_9BACT</name>
<dbReference type="InterPro" id="IPR012334">
    <property type="entry name" value="Pectin_lyas_fold"/>
</dbReference>
<dbReference type="EMBL" id="JBCEVZ010000040">
    <property type="protein sequence ID" value="MEL5995578.1"/>
    <property type="molecule type" value="Genomic_DNA"/>
</dbReference>
<proteinExistence type="predicted"/>
<dbReference type="InterPro" id="IPR011050">
    <property type="entry name" value="Pectin_lyase_fold/virulence"/>
</dbReference>
<dbReference type="Pfam" id="PF18962">
    <property type="entry name" value="Por_Secre_tail"/>
    <property type="match status" value="1"/>
</dbReference>
<feature type="chain" id="PRO_5046749040" evidence="1">
    <location>
        <begin position="25"/>
        <end position="595"/>
    </location>
</feature>
<evidence type="ECO:0000259" key="2">
    <source>
        <dbReference type="Pfam" id="PF18962"/>
    </source>
</evidence>
<dbReference type="NCBIfam" id="TIGR04183">
    <property type="entry name" value="Por_Secre_tail"/>
    <property type="match status" value="1"/>
</dbReference>
<evidence type="ECO:0000313" key="4">
    <source>
        <dbReference type="Proteomes" id="UP001479606"/>
    </source>
</evidence>
<dbReference type="Proteomes" id="UP001479606">
    <property type="component" value="Unassembled WGS sequence"/>
</dbReference>
<dbReference type="RefSeq" id="WP_342299511.1">
    <property type="nucleotide sequence ID" value="NZ_JBCEVZ010000040.1"/>
</dbReference>
<feature type="signal peptide" evidence="1">
    <location>
        <begin position="1"/>
        <end position="24"/>
    </location>
</feature>
<gene>
    <name evidence="3" type="ORF">AAFH49_15280</name>
</gene>
<keyword evidence="4" id="KW-1185">Reference proteome</keyword>
<evidence type="ECO:0000313" key="3">
    <source>
        <dbReference type="EMBL" id="MEL5995578.1"/>
    </source>
</evidence>
<dbReference type="InterPro" id="IPR026444">
    <property type="entry name" value="Secre_tail"/>
</dbReference>
<comment type="caution">
    <text evidence="3">The sequence shown here is derived from an EMBL/GenBank/DDBJ whole genome shotgun (WGS) entry which is preliminary data.</text>
</comment>
<keyword evidence="1" id="KW-0732">Signal</keyword>
<accession>A0ABU9LYJ8</accession>
<evidence type="ECO:0000256" key="1">
    <source>
        <dbReference type="SAM" id="SignalP"/>
    </source>
</evidence>
<organism evidence="3 4">
    <name type="scientific">Hymenobacter segetis</name>
    <dbReference type="NCBI Taxonomy" id="2025509"/>
    <lineage>
        <taxon>Bacteria</taxon>
        <taxon>Pseudomonadati</taxon>
        <taxon>Bacteroidota</taxon>
        <taxon>Cytophagia</taxon>
        <taxon>Cytophagales</taxon>
        <taxon>Hymenobacteraceae</taxon>
        <taxon>Hymenobacter</taxon>
    </lineage>
</organism>
<dbReference type="Gene3D" id="2.160.20.10">
    <property type="entry name" value="Single-stranded right-handed beta-helix, Pectin lyase-like"/>
    <property type="match status" value="2"/>
</dbReference>
<feature type="domain" description="Secretion system C-terminal sorting" evidence="2">
    <location>
        <begin position="524"/>
        <end position="592"/>
    </location>
</feature>
<protein>
    <submittedName>
        <fullName evidence="3">T9SS type A sorting domain-containing protein</fullName>
    </submittedName>
</protein>
<dbReference type="SUPFAM" id="SSF51126">
    <property type="entry name" value="Pectin lyase-like"/>
    <property type="match status" value="1"/>
</dbReference>